<evidence type="ECO:0000256" key="8">
    <source>
        <dbReference type="ARBA" id="ARBA00022801"/>
    </source>
</evidence>
<dbReference type="GO" id="GO:0009252">
    <property type="term" value="P:peptidoglycan biosynthetic process"/>
    <property type="evidence" value="ECO:0007669"/>
    <property type="project" value="InterPro"/>
</dbReference>
<feature type="domain" description="Penicillin-binding protein transpeptidase" evidence="13">
    <location>
        <begin position="293"/>
        <end position="409"/>
    </location>
</feature>
<accession>A0AAE5YIH0</accession>
<keyword evidence="8" id="KW-0378">Hydrolase</keyword>
<gene>
    <name evidence="16" type="primary">pbpC</name>
    <name evidence="16" type="ORF">A9460_00490</name>
    <name evidence="17" type="ORF">FVD15_06995</name>
</gene>
<dbReference type="InterPro" id="IPR009647">
    <property type="entry name" value="PBP_C"/>
</dbReference>
<comment type="pathway">
    <text evidence="1">Cell wall biogenesis; peptidoglycan biosynthesis.</text>
</comment>
<dbReference type="PANTHER" id="PTHR32282">
    <property type="entry name" value="BINDING PROTEIN TRANSPEPTIDASE, PUTATIVE-RELATED"/>
    <property type="match status" value="1"/>
</dbReference>
<dbReference type="SUPFAM" id="SSF56601">
    <property type="entry name" value="beta-lactamase/transpeptidase-like"/>
    <property type="match status" value="1"/>
</dbReference>
<proteinExistence type="inferred from homology"/>
<dbReference type="Proteomes" id="UP000321325">
    <property type="component" value="Unassembled WGS sequence"/>
</dbReference>
<organism evidence="16 18">
    <name type="scientific">Campylobacter volucris</name>
    <dbReference type="NCBI Taxonomy" id="1031542"/>
    <lineage>
        <taxon>Bacteria</taxon>
        <taxon>Pseudomonadati</taxon>
        <taxon>Campylobacterota</taxon>
        <taxon>Epsilonproteobacteria</taxon>
        <taxon>Campylobacterales</taxon>
        <taxon>Campylobacteraceae</taxon>
        <taxon>Campylobacter</taxon>
    </lineage>
</organism>
<evidence type="ECO:0000256" key="12">
    <source>
        <dbReference type="SAM" id="Phobius"/>
    </source>
</evidence>
<dbReference type="InterPro" id="IPR001460">
    <property type="entry name" value="PCN-bd_Tpept"/>
</dbReference>
<protein>
    <recommendedName>
        <fullName evidence="10">peptidoglycan glycosyltransferase</fullName>
        <ecNumber evidence="10">2.4.99.28</ecNumber>
    </recommendedName>
</protein>
<keyword evidence="4" id="KW-0121">Carboxypeptidase</keyword>
<evidence type="ECO:0000256" key="2">
    <source>
        <dbReference type="ARBA" id="ARBA00007090"/>
    </source>
</evidence>
<evidence type="ECO:0000259" key="13">
    <source>
        <dbReference type="Pfam" id="PF00905"/>
    </source>
</evidence>
<dbReference type="Pfam" id="PF06832">
    <property type="entry name" value="BiPBP_C"/>
    <property type="match status" value="1"/>
</dbReference>
<evidence type="ECO:0000256" key="1">
    <source>
        <dbReference type="ARBA" id="ARBA00004752"/>
    </source>
</evidence>
<evidence type="ECO:0000259" key="14">
    <source>
        <dbReference type="Pfam" id="PF00912"/>
    </source>
</evidence>
<evidence type="ECO:0000256" key="7">
    <source>
        <dbReference type="ARBA" id="ARBA00022679"/>
    </source>
</evidence>
<dbReference type="InterPro" id="IPR012338">
    <property type="entry name" value="Beta-lactam/transpept-like"/>
</dbReference>
<evidence type="ECO:0000256" key="10">
    <source>
        <dbReference type="ARBA" id="ARBA00044770"/>
    </source>
</evidence>
<keyword evidence="19" id="KW-1185">Reference proteome</keyword>
<dbReference type="GO" id="GO:0004180">
    <property type="term" value="F:carboxypeptidase activity"/>
    <property type="evidence" value="ECO:0007669"/>
    <property type="project" value="UniProtKB-KW"/>
</dbReference>
<keyword evidence="6" id="KW-0328">Glycosyltransferase</keyword>
<keyword evidence="12" id="KW-0472">Membrane</keyword>
<dbReference type="Proteomes" id="UP000293421">
    <property type="component" value="Chromosome"/>
</dbReference>
<evidence type="ECO:0000256" key="3">
    <source>
        <dbReference type="ARBA" id="ARBA00007739"/>
    </source>
</evidence>
<feature type="domain" description="Penicillin-binding C-terminal" evidence="15">
    <location>
        <begin position="651"/>
        <end position="732"/>
    </location>
</feature>
<keyword evidence="5" id="KW-0645">Protease</keyword>
<dbReference type="Gene3D" id="1.10.3810.10">
    <property type="entry name" value="Biosynthetic peptidoglycan transglycosylase-like"/>
    <property type="match status" value="1"/>
</dbReference>
<evidence type="ECO:0000256" key="6">
    <source>
        <dbReference type="ARBA" id="ARBA00022676"/>
    </source>
</evidence>
<evidence type="ECO:0000256" key="5">
    <source>
        <dbReference type="ARBA" id="ARBA00022670"/>
    </source>
</evidence>
<dbReference type="GO" id="GO:0008658">
    <property type="term" value="F:penicillin binding"/>
    <property type="evidence" value="ECO:0007669"/>
    <property type="project" value="InterPro"/>
</dbReference>
<evidence type="ECO:0000256" key="4">
    <source>
        <dbReference type="ARBA" id="ARBA00022645"/>
    </source>
</evidence>
<evidence type="ECO:0000313" key="18">
    <source>
        <dbReference type="Proteomes" id="UP000293421"/>
    </source>
</evidence>
<evidence type="ECO:0000313" key="17">
    <source>
        <dbReference type="EMBL" id="TXK66970.1"/>
    </source>
</evidence>
<dbReference type="InterPro" id="IPR050396">
    <property type="entry name" value="Glycosyltr_51/Transpeptidase"/>
</dbReference>
<dbReference type="RefSeq" id="WP_039666148.1">
    <property type="nucleotide sequence ID" value="NZ_CP037746.1"/>
</dbReference>
<evidence type="ECO:0000256" key="9">
    <source>
        <dbReference type="ARBA" id="ARBA00023268"/>
    </source>
</evidence>
<dbReference type="EMBL" id="VRMB01000036">
    <property type="protein sequence ID" value="TXK66970.1"/>
    <property type="molecule type" value="Genomic_DNA"/>
</dbReference>
<dbReference type="AlphaFoldDB" id="A0AAE5YIH0"/>
<dbReference type="SUPFAM" id="SSF53955">
    <property type="entry name" value="Lysozyme-like"/>
    <property type="match status" value="1"/>
</dbReference>
<evidence type="ECO:0000313" key="19">
    <source>
        <dbReference type="Proteomes" id="UP000321325"/>
    </source>
</evidence>
<dbReference type="EMBL" id="CP037746">
    <property type="protein sequence ID" value="QBL12889.1"/>
    <property type="molecule type" value="Genomic_DNA"/>
</dbReference>
<feature type="domain" description="Glycosyl transferase family 51" evidence="14">
    <location>
        <begin position="48"/>
        <end position="218"/>
    </location>
</feature>
<keyword evidence="12" id="KW-1133">Transmembrane helix</keyword>
<reference evidence="17 19" key="2">
    <citation type="submission" date="2019-08" db="EMBL/GenBank/DDBJ databases">
        <title>Rapid identification of Enteric Bacteria from Whole Genome Sequences (WGS) using Average Nucleotide Identity (ANI).</title>
        <authorList>
            <person name="Lane C."/>
        </authorList>
    </citation>
    <scope>NUCLEOTIDE SEQUENCE [LARGE SCALE GENOMIC DNA]</scope>
    <source>
        <strain evidence="17 19">2010D-8464</strain>
    </source>
</reference>
<name>A0AAE5YIH0_9BACT</name>
<dbReference type="Pfam" id="PF00905">
    <property type="entry name" value="Transpeptidase"/>
    <property type="match status" value="1"/>
</dbReference>
<dbReference type="Pfam" id="PF00912">
    <property type="entry name" value="Transgly"/>
    <property type="match status" value="1"/>
</dbReference>
<dbReference type="InterPro" id="IPR011815">
    <property type="entry name" value="PBP_1c"/>
</dbReference>
<keyword evidence="9" id="KW-0511">Multifunctional enzyme</keyword>
<evidence type="ECO:0000313" key="16">
    <source>
        <dbReference type="EMBL" id="QBL12889.1"/>
    </source>
</evidence>
<dbReference type="InterPro" id="IPR036950">
    <property type="entry name" value="PBP_transglycosylase"/>
</dbReference>
<sequence length="735" mass="84531">MVKLKIFFCICFVSFCSYIAFVYSFFDSKNLFKDSYSKVLLDKNEEILSVFLDANEQWHLESNDIPQKLKDAVILYEDKNFYSHFGVDFLALLRAFKNNLFSEKRSGASTISMQTIKLLEQNERTYFNKFNEIIKAFALENAYSKEEILKLYLNNAPYGGNLVGVASAGLFYFEKNLKDITWSQAALLAVLPNNPGLINLEKNKDKLLQKRNRLLQRLFEKGYFSKDILQLALAENLPTFKSRKNIAPHLARRLLKNQTKIISSIDKKIQLKFENKAKEYSYKLHQKGIKNLAILLADTKTNKVLAYVGSNDFYDFANFGQVDGVIAKRSVGSTLKPLLFALAIDEGLLVPDSLVLDVPTYFSNFAPQNANKKYYGLISAKEALQKSLNIPFVNLLLEYGYEKFFYKLKEILEFDDENFKKYGLSLILGTKELSLEDLVKIYLSLGNYGKFKDVLYEQNAHILNEKKLISDGASYLTLEVLKDLDRVGLKQYDFNTIVSWKTGTSYGRKDALAVGVSPRYTLGVWVGNFTGEANANLFGVSVAGELFFELLSLLDEVNVEFNKPNDLIFVKIENQTAYRYDDQFDFKEVLYPQSAKILRISPFLKEVFLYEDKQVNSKDENFIYASKKTILNLPSYAQEFFSKQKQNFKISNNTIKIIYPLNNLNIILPKDLTSKQKLLIKISNPKKEKVFWYLNQKLVFEGNDDQIYIDLKKGKYTLNIISQSGLSDFVNFNVL</sequence>
<dbReference type="Gene3D" id="3.40.710.10">
    <property type="entry name" value="DD-peptidase/beta-lactamase superfamily"/>
    <property type="match status" value="1"/>
</dbReference>
<dbReference type="GO" id="GO:0008955">
    <property type="term" value="F:peptidoglycan glycosyltransferase activity"/>
    <property type="evidence" value="ECO:0007669"/>
    <property type="project" value="UniProtKB-EC"/>
</dbReference>
<feature type="transmembrane region" description="Helical" evidence="12">
    <location>
        <begin position="7"/>
        <end position="26"/>
    </location>
</feature>
<comment type="similarity">
    <text evidence="3">In the N-terminal section; belongs to the glycosyltransferase 51 family.</text>
</comment>
<dbReference type="InterPro" id="IPR023346">
    <property type="entry name" value="Lysozyme-like_dom_sf"/>
</dbReference>
<keyword evidence="12" id="KW-0812">Transmembrane</keyword>
<evidence type="ECO:0000256" key="11">
    <source>
        <dbReference type="ARBA" id="ARBA00049902"/>
    </source>
</evidence>
<comment type="catalytic activity">
    <reaction evidence="11">
        <text>[GlcNAc-(1-&gt;4)-Mur2Ac(oyl-L-Ala-gamma-D-Glu-L-Lys-D-Ala-D-Ala)](n)-di-trans,octa-cis-undecaprenyl diphosphate + beta-D-GlcNAc-(1-&gt;4)-Mur2Ac(oyl-L-Ala-gamma-D-Glu-L-Lys-D-Ala-D-Ala)-di-trans,octa-cis-undecaprenyl diphosphate = [GlcNAc-(1-&gt;4)-Mur2Ac(oyl-L-Ala-gamma-D-Glu-L-Lys-D-Ala-D-Ala)](n+1)-di-trans,octa-cis-undecaprenyl diphosphate + di-trans,octa-cis-undecaprenyl diphosphate + H(+)</text>
        <dbReference type="Rhea" id="RHEA:23708"/>
        <dbReference type="Rhea" id="RHEA-COMP:9602"/>
        <dbReference type="Rhea" id="RHEA-COMP:9603"/>
        <dbReference type="ChEBI" id="CHEBI:15378"/>
        <dbReference type="ChEBI" id="CHEBI:58405"/>
        <dbReference type="ChEBI" id="CHEBI:60033"/>
        <dbReference type="ChEBI" id="CHEBI:78435"/>
        <dbReference type="EC" id="2.4.99.28"/>
    </reaction>
</comment>
<dbReference type="NCBIfam" id="TIGR02073">
    <property type="entry name" value="PBP_1c"/>
    <property type="match status" value="1"/>
</dbReference>
<dbReference type="PANTHER" id="PTHR32282:SF15">
    <property type="entry name" value="PENICILLIN-BINDING PROTEIN 1C"/>
    <property type="match status" value="1"/>
</dbReference>
<keyword evidence="7" id="KW-0808">Transferase</keyword>
<dbReference type="EC" id="2.4.99.28" evidence="10"/>
<reference evidence="16 18" key="1">
    <citation type="submission" date="2019-02" db="EMBL/GenBank/DDBJ databases">
        <title>Use of ANI for Rapid Identification of Enteric Bacteria.</title>
        <authorList>
            <person name="Pruckler J."/>
            <person name="Lane C."/>
            <person name="Aubert R."/>
        </authorList>
    </citation>
    <scope>NUCLEOTIDE SEQUENCE [LARGE SCALE GENOMIC DNA]</scope>
    <source>
        <strain evidence="16 18">2014D-0083</strain>
    </source>
</reference>
<dbReference type="InterPro" id="IPR001264">
    <property type="entry name" value="Glyco_trans_51"/>
</dbReference>
<evidence type="ECO:0000259" key="15">
    <source>
        <dbReference type="Pfam" id="PF06832"/>
    </source>
</evidence>
<comment type="similarity">
    <text evidence="2">In the C-terminal section; belongs to the transpeptidase family.</text>
</comment>
<dbReference type="GO" id="GO:0030288">
    <property type="term" value="C:outer membrane-bounded periplasmic space"/>
    <property type="evidence" value="ECO:0007669"/>
    <property type="project" value="TreeGrafter"/>
</dbReference>
<dbReference type="GO" id="GO:0006508">
    <property type="term" value="P:proteolysis"/>
    <property type="evidence" value="ECO:0007669"/>
    <property type="project" value="UniProtKB-KW"/>
</dbReference>